<name>A0A094YPV9_ALKAL</name>
<evidence type="ECO:0000256" key="3">
    <source>
        <dbReference type="ARBA" id="ARBA00022679"/>
    </source>
</evidence>
<evidence type="ECO:0000256" key="8">
    <source>
        <dbReference type="SAM" id="MobiDB-lite"/>
    </source>
</evidence>
<reference evidence="9 11" key="1">
    <citation type="journal article" date="2014" name="Genome Announc.">
        <title>Draft Genome Sequence of Bacillus alcalophilus AV1934, a Classic Alkaliphile Isolated from Human Feces in 1934.</title>
        <authorList>
            <person name="Attie O."/>
            <person name="Jayaprakash A."/>
            <person name="Shah H."/>
            <person name="Paulsen I.T."/>
            <person name="Morino M."/>
            <person name="Takahashi Y."/>
            <person name="Narumi I."/>
            <person name="Sachidanandam R."/>
            <person name="Satoh K."/>
            <person name="Ito M."/>
            <person name="Krulwich T.A."/>
        </authorList>
    </citation>
    <scope>NUCLEOTIDE SEQUENCE [LARGE SCALE GENOMIC DNA]</scope>
    <source>
        <strain evidence="9 11">AV1934</strain>
    </source>
</reference>
<evidence type="ECO:0000313" key="12">
    <source>
        <dbReference type="Proteomes" id="UP000297014"/>
    </source>
</evidence>
<evidence type="ECO:0000256" key="4">
    <source>
        <dbReference type="ARBA" id="ARBA00022692"/>
    </source>
</evidence>
<dbReference type="Proteomes" id="UP000002754">
    <property type="component" value="Unassembled WGS sequence"/>
</dbReference>
<evidence type="ECO:0000256" key="6">
    <source>
        <dbReference type="ARBA" id="ARBA00023136"/>
    </source>
</evidence>
<accession>A0A094YPV9</accession>
<gene>
    <name evidence="7" type="primary">lgt</name>
    <name evidence="10" type="ORF">AJ85_20505</name>
    <name evidence="9" type="ORF">BALCAV_0222135</name>
</gene>
<reference evidence="10 12" key="2">
    <citation type="submission" date="2014-01" db="EMBL/GenBank/DDBJ databases">
        <title>Draft genome sequencing of Bacillus alcalophilus CGMCC 1.3604.</title>
        <authorList>
            <person name="Yang J."/>
            <person name="Diao L."/>
            <person name="Yang S."/>
        </authorList>
    </citation>
    <scope>NUCLEOTIDE SEQUENCE [LARGE SCALE GENOMIC DNA]</scope>
    <source>
        <strain evidence="10 12">CGMCC 1.3604</strain>
    </source>
</reference>
<keyword evidence="4 7" id="KW-0812">Transmembrane</keyword>
<dbReference type="EMBL" id="JALP01000290">
    <property type="protein sequence ID" value="THG88930.1"/>
    <property type="molecule type" value="Genomic_DNA"/>
</dbReference>
<feature type="transmembrane region" description="Helical" evidence="7">
    <location>
        <begin position="176"/>
        <end position="194"/>
    </location>
</feature>
<feature type="transmembrane region" description="Helical" evidence="7">
    <location>
        <begin position="235"/>
        <end position="253"/>
    </location>
</feature>
<evidence type="ECO:0000313" key="9">
    <source>
        <dbReference type="EMBL" id="KGA95512.1"/>
    </source>
</evidence>
<dbReference type="Proteomes" id="UP000297014">
    <property type="component" value="Unassembled WGS sequence"/>
</dbReference>
<evidence type="ECO:0000313" key="11">
    <source>
        <dbReference type="Proteomes" id="UP000002754"/>
    </source>
</evidence>
<dbReference type="STRING" id="1218173.BALCAV_0222135"/>
<dbReference type="InterPro" id="IPR001640">
    <property type="entry name" value="Lgt"/>
</dbReference>
<evidence type="ECO:0000256" key="2">
    <source>
        <dbReference type="ARBA" id="ARBA00022475"/>
    </source>
</evidence>
<evidence type="ECO:0000256" key="7">
    <source>
        <dbReference type="HAMAP-Rule" id="MF_01147"/>
    </source>
</evidence>
<keyword evidence="2 7" id="KW-1003">Cell membrane</keyword>
<dbReference type="GO" id="GO:0008961">
    <property type="term" value="F:phosphatidylglycerol-prolipoprotein diacylglyceryl transferase activity"/>
    <property type="evidence" value="ECO:0007669"/>
    <property type="project" value="UniProtKB-UniRule"/>
</dbReference>
<evidence type="ECO:0000256" key="1">
    <source>
        <dbReference type="ARBA" id="ARBA00007150"/>
    </source>
</evidence>
<comment type="function">
    <text evidence="7">Catalyzes the transfer of the diacylglyceryl group from phosphatidylglycerol to the sulfhydryl group of the N-terminal cysteine of a prolipoprotein, the first step in the formation of mature lipoproteins.</text>
</comment>
<dbReference type="AlphaFoldDB" id="A0A094YPV9"/>
<dbReference type="eggNOG" id="COG0682">
    <property type="taxonomic scope" value="Bacteria"/>
</dbReference>
<comment type="similarity">
    <text evidence="1 7">Belongs to the Lgt family.</text>
</comment>
<dbReference type="PROSITE" id="PS01311">
    <property type="entry name" value="LGT"/>
    <property type="match status" value="1"/>
</dbReference>
<keyword evidence="11" id="KW-1185">Reference proteome</keyword>
<dbReference type="GO" id="GO:0005886">
    <property type="term" value="C:plasma membrane"/>
    <property type="evidence" value="ECO:0007669"/>
    <property type="project" value="UniProtKB-SubCell"/>
</dbReference>
<feature type="transmembrane region" description="Helical" evidence="7">
    <location>
        <begin position="48"/>
        <end position="71"/>
    </location>
</feature>
<feature type="transmembrane region" description="Helical" evidence="7">
    <location>
        <begin position="83"/>
        <end position="107"/>
    </location>
</feature>
<comment type="caution">
    <text evidence="9">The sequence shown here is derived from an EMBL/GenBank/DDBJ whole genome shotgun (WGS) entry which is preliminary data.</text>
</comment>
<comment type="pathway">
    <text evidence="7">Protein modification; lipoprotein biosynthesis (diacylglyceryl transfer).</text>
</comment>
<dbReference type="HAMAP" id="MF_01147">
    <property type="entry name" value="Lgt"/>
    <property type="match status" value="1"/>
</dbReference>
<dbReference type="RefSeq" id="WP_004427685.1">
    <property type="nucleotide sequence ID" value="NZ_ALPT02000139.1"/>
</dbReference>
<feature type="transmembrane region" description="Helical" evidence="7">
    <location>
        <begin position="17"/>
        <end position="36"/>
    </location>
</feature>
<feature type="compositionally biased region" description="Basic residues" evidence="8">
    <location>
        <begin position="274"/>
        <end position="287"/>
    </location>
</feature>
<dbReference type="PANTHER" id="PTHR30589:SF0">
    <property type="entry name" value="PHOSPHATIDYLGLYCEROL--PROLIPOPROTEIN DIACYLGLYCERYL TRANSFERASE"/>
    <property type="match status" value="1"/>
</dbReference>
<dbReference type="UniPathway" id="UPA00664"/>
<proteinExistence type="inferred from homology"/>
<feature type="region of interest" description="Disordered" evidence="8">
    <location>
        <begin position="265"/>
        <end position="287"/>
    </location>
</feature>
<keyword evidence="10" id="KW-0449">Lipoprotein</keyword>
<dbReference type="Pfam" id="PF01790">
    <property type="entry name" value="LGT"/>
    <property type="match status" value="1"/>
</dbReference>
<comment type="subcellular location">
    <subcellularLocation>
        <location evidence="7">Cell membrane</location>
        <topology evidence="7">Multi-pass membrane protein</topology>
    </subcellularLocation>
</comment>
<keyword evidence="3 7" id="KW-0808">Transferase</keyword>
<dbReference type="EC" id="2.5.1.145" evidence="7"/>
<keyword evidence="5 7" id="KW-1133">Transmembrane helix</keyword>
<keyword evidence="6 7" id="KW-0472">Membrane</keyword>
<dbReference type="GO" id="GO:0042158">
    <property type="term" value="P:lipoprotein biosynthetic process"/>
    <property type="evidence" value="ECO:0007669"/>
    <property type="project" value="UniProtKB-UniRule"/>
</dbReference>
<protein>
    <recommendedName>
        <fullName evidence="7">Phosphatidylglycerol--prolipoprotein diacylglyceryl transferase</fullName>
        <ecNumber evidence="7">2.5.1.145</ecNumber>
    </recommendedName>
</protein>
<dbReference type="EMBL" id="ALPT02000139">
    <property type="protein sequence ID" value="KGA95512.1"/>
    <property type="molecule type" value="Genomic_DNA"/>
</dbReference>
<organism evidence="9 11">
    <name type="scientific">Alkalihalobacillus alcalophilus ATCC 27647 = CGMCC 1.3604</name>
    <dbReference type="NCBI Taxonomy" id="1218173"/>
    <lineage>
        <taxon>Bacteria</taxon>
        <taxon>Bacillati</taxon>
        <taxon>Bacillota</taxon>
        <taxon>Bacilli</taxon>
        <taxon>Bacillales</taxon>
        <taxon>Bacillaceae</taxon>
        <taxon>Alkalihalobacillus</taxon>
    </lineage>
</organism>
<sequence length="287" mass="33335">MNEPLNRVFLDIGPLTIYWYGLIIMFGVFVGYLIAAKETKRLGLPKDTFADLLLFAVPIAIISARLYYVIFRWDQFADNPISAFYIWEGGIAIHGALIGSVLTAYFFTKRKELSFWQITDIAAPSILLGQAIGRWGNFMNQEVYGGEVTREFLEGLYLPEFIINQMYINGTYYHPTFLYESIWSIIGVVILLYLRRLNLRQGEIFLTYVVWYSVGRFFIEGIRLDYLLIGNVLKTAQVISIILVLWAIITFIYRRLQPDTPRYLDLPPSLQKQKVNKKNPNKKKKKK</sequence>
<dbReference type="NCBIfam" id="TIGR00544">
    <property type="entry name" value="lgt"/>
    <property type="match status" value="1"/>
</dbReference>
<keyword evidence="10" id="KW-0328">Glycosyltransferase</keyword>
<dbReference type="PANTHER" id="PTHR30589">
    <property type="entry name" value="PROLIPOPROTEIN DIACYLGLYCERYL TRANSFERASE"/>
    <property type="match status" value="1"/>
</dbReference>
<evidence type="ECO:0000313" key="10">
    <source>
        <dbReference type="EMBL" id="THG88930.1"/>
    </source>
</evidence>
<feature type="binding site" evidence="7">
    <location>
        <position position="134"/>
    </location>
    <ligand>
        <name>a 1,2-diacyl-sn-glycero-3-phospho-(1'-sn-glycerol)</name>
        <dbReference type="ChEBI" id="CHEBI:64716"/>
    </ligand>
</feature>
<evidence type="ECO:0000256" key="5">
    <source>
        <dbReference type="ARBA" id="ARBA00022989"/>
    </source>
</evidence>
<comment type="catalytic activity">
    <reaction evidence="7">
        <text>L-cysteinyl-[prolipoprotein] + a 1,2-diacyl-sn-glycero-3-phospho-(1'-sn-glycerol) = an S-1,2-diacyl-sn-glyceryl-L-cysteinyl-[prolipoprotein] + sn-glycerol 1-phosphate + H(+)</text>
        <dbReference type="Rhea" id="RHEA:56712"/>
        <dbReference type="Rhea" id="RHEA-COMP:14679"/>
        <dbReference type="Rhea" id="RHEA-COMP:14680"/>
        <dbReference type="ChEBI" id="CHEBI:15378"/>
        <dbReference type="ChEBI" id="CHEBI:29950"/>
        <dbReference type="ChEBI" id="CHEBI:57685"/>
        <dbReference type="ChEBI" id="CHEBI:64716"/>
        <dbReference type="ChEBI" id="CHEBI:140658"/>
        <dbReference type="EC" id="2.5.1.145"/>
    </reaction>
</comment>